<proteinExistence type="predicted"/>
<feature type="compositionally biased region" description="Polar residues" evidence="1">
    <location>
        <begin position="88"/>
        <end position="97"/>
    </location>
</feature>
<dbReference type="Proteomes" id="UP001530315">
    <property type="component" value="Unassembled WGS sequence"/>
</dbReference>
<dbReference type="EMBL" id="JALLAZ020000348">
    <property type="protein sequence ID" value="KAL3797434.1"/>
    <property type="molecule type" value="Genomic_DNA"/>
</dbReference>
<evidence type="ECO:0000256" key="1">
    <source>
        <dbReference type="SAM" id="MobiDB-lite"/>
    </source>
</evidence>
<protein>
    <submittedName>
        <fullName evidence="2">Uncharacterized protein</fullName>
    </submittedName>
</protein>
<accession>A0ABD3QBM2</accession>
<sequence>MEIPASMVCRYHTLCCSTISTTERKGVLGNTSAGLTSIERAITAAATCHESCEANARPHPCLPCHRRVEATQRLEANVDSLAGHEHTTNPGTSSNIR</sequence>
<comment type="caution">
    <text evidence="2">The sequence shown here is derived from an EMBL/GenBank/DDBJ whole genome shotgun (WGS) entry which is preliminary data.</text>
</comment>
<reference evidence="2 3" key="1">
    <citation type="submission" date="2024-10" db="EMBL/GenBank/DDBJ databases">
        <title>Updated reference genomes for cyclostephanoid diatoms.</title>
        <authorList>
            <person name="Roberts W.R."/>
            <person name="Alverson A.J."/>
        </authorList>
    </citation>
    <scope>NUCLEOTIDE SEQUENCE [LARGE SCALE GENOMIC DNA]</scope>
    <source>
        <strain evidence="2 3">AJA276-08</strain>
    </source>
</reference>
<name>A0ABD3QBM2_9STRA</name>
<keyword evidence="3" id="KW-1185">Reference proteome</keyword>
<evidence type="ECO:0000313" key="2">
    <source>
        <dbReference type="EMBL" id="KAL3797434.1"/>
    </source>
</evidence>
<evidence type="ECO:0000313" key="3">
    <source>
        <dbReference type="Proteomes" id="UP001530315"/>
    </source>
</evidence>
<feature type="region of interest" description="Disordered" evidence="1">
    <location>
        <begin position="77"/>
        <end position="97"/>
    </location>
</feature>
<organism evidence="2 3">
    <name type="scientific">Stephanodiscus triporus</name>
    <dbReference type="NCBI Taxonomy" id="2934178"/>
    <lineage>
        <taxon>Eukaryota</taxon>
        <taxon>Sar</taxon>
        <taxon>Stramenopiles</taxon>
        <taxon>Ochrophyta</taxon>
        <taxon>Bacillariophyta</taxon>
        <taxon>Coscinodiscophyceae</taxon>
        <taxon>Thalassiosirophycidae</taxon>
        <taxon>Stephanodiscales</taxon>
        <taxon>Stephanodiscaceae</taxon>
        <taxon>Stephanodiscus</taxon>
    </lineage>
</organism>
<gene>
    <name evidence="2" type="ORF">ACHAW5_004453</name>
</gene>
<dbReference type="AlphaFoldDB" id="A0ABD3QBM2"/>